<dbReference type="OrthoDB" id="563959at2759"/>
<proteinExistence type="inferred from homology"/>
<evidence type="ECO:0000313" key="5">
    <source>
        <dbReference type="EMBL" id="PIN21046.1"/>
    </source>
</evidence>
<dbReference type="InterPro" id="IPR002171">
    <property type="entry name" value="Ribosomal_uL2"/>
</dbReference>
<dbReference type="SMART" id="SM01382">
    <property type="entry name" value="Ribosomal_L2_C"/>
    <property type="match status" value="1"/>
</dbReference>
<dbReference type="PANTHER" id="PTHR13691:SF57">
    <property type="entry name" value="LARGE RIBOSOMAL SUBUNIT PROTEIN UL2CZ_UL2CY"/>
    <property type="match status" value="1"/>
</dbReference>
<protein>
    <recommendedName>
        <fullName evidence="4">Large ribosomal subunit protein uL2 C-terminal domain-containing protein</fullName>
    </recommendedName>
</protein>
<evidence type="ECO:0000259" key="4">
    <source>
        <dbReference type="SMART" id="SM01382"/>
    </source>
</evidence>
<comment type="similarity">
    <text evidence="1">Belongs to the universal ribosomal protein uL2 family.</text>
</comment>
<dbReference type="SUPFAM" id="SSF50104">
    <property type="entry name" value="Translation proteins SH3-like domain"/>
    <property type="match status" value="1"/>
</dbReference>
<accession>A0A2G9HU46</accession>
<evidence type="ECO:0000256" key="2">
    <source>
        <dbReference type="ARBA" id="ARBA00022980"/>
    </source>
</evidence>
<dbReference type="GO" id="GO:0005762">
    <property type="term" value="C:mitochondrial large ribosomal subunit"/>
    <property type="evidence" value="ECO:0007669"/>
    <property type="project" value="TreeGrafter"/>
</dbReference>
<keyword evidence="2" id="KW-0689">Ribosomal protein</keyword>
<organism evidence="5 6">
    <name type="scientific">Handroanthus impetiginosus</name>
    <dbReference type="NCBI Taxonomy" id="429701"/>
    <lineage>
        <taxon>Eukaryota</taxon>
        <taxon>Viridiplantae</taxon>
        <taxon>Streptophyta</taxon>
        <taxon>Embryophyta</taxon>
        <taxon>Tracheophyta</taxon>
        <taxon>Spermatophyta</taxon>
        <taxon>Magnoliopsida</taxon>
        <taxon>eudicotyledons</taxon>
        <taxon>Gunneridae</taxon>
        <taxon>Pentapetalae</taxon>
        <taxon>asterids</taxon>
        <taxon>lamiids</taxon>
        <taxon>Lamiales</taxon>
        <taxon>Bignoniaceae</taxon>
        <taxon>Crescentiina</taxon>
        <taxon>Tabebuia alliance</taxon>
        <taxon>Handroanthus</taxon>
    </lineage>
</organism>
<feature type="domain" description="Large ribosomal subunit protein uL2 C-terminal" evidence="4">
    <location>
        <begin position="60"/>
        <end position="138"/>
    </location>
</feature>
<dbReference type="InterPro" id="IPR022669">
    <property type="entry name" value="Ribosomal_uL2_C"/>
</dbReference>
<gene>
    <name evidence="5" type="ORF">CDL12_06263</name>
</gene>
<dbReference type="PANTHER" id="PTHR13691">
    <property type="entry name" value="RIBOSOMAL PROTEIN L2"/>
    <property type="match status" value="1"/>
</dbReference>
<evidence type="ECO:0000256" key="3">
    <source>
        <dbReference type="ARBA" id="ARBA00023274"/>
    </source>
</evidence>
<keyword evidence="3" id="KW-0687">Ribonucleoprotein</keyword>
<dbReference type="GO" id="GO:0003735">
    <property type="term" value="F:structural constituent of ribosome"/>
    <property type="evidence" value="ECO:0007669"/>
    <property type="project" value="InterPro"/>
</dbReference>
<dbReference type="EMBL" id="NKXS01001015">
    <property type="protein sequence ID" value="PIN21046.1"/>
    <property type="molecule type" value="Genomic_DNA"/>
</dbReference>
<evidence type="ECO:0000313" key="6">
    <source>
        <dbReference type="Proteomes" id="UP000231279"/>
    </source>
</evidence>
<reference evidence="6" key="1">
    <citation type="journal article" date="2018" name="Gigascience">
        <title>Genome assembly of the Pink Ipe (Handroanthus impetiginosus, Bignoniaceae), a highly valued, ecologically keystone Neotropical timber forest tree.</title>
        <authorList>
            <person name="Silva-Junior O.B."/>
            <person name="Grattapaglia D."/>
            <person name="Novaes E."/>
            <person name="Collevatti R.G."/>
        </authorList>
    </citation>
    <scope>NUCLEOTIDE SEQUENCE [LARGE SCALE GENOMIC DNA]</scope>
    <source>
        <strain evidence="6">cv. UFG-1</strain>
    </source>
</reference>
<dbReference type="STRING" id="429701.A0A2G9HU46"/>
<dbReference type="InterPro" id="IPR014726">
    <property type="entry name" value="Ribosomal_uL2_dom3"/>
</dbReference>
<evidence type="ECO:0000256" key="1">
    <source>
        <dbReference type="ARBA" id="ARBA00005636"/>
    </source>
</evidence>
<name>A0A2G9HU46_9LAMI</name>
<dbReference type="Proteomes" id="UP000231279">
    <property type="component" value="Unassembled WGS sequence"/>
</dbReference>
<comment type="caution">
    <text evidence="5">The sequence shown here is derived from an EMBL/GenBank/DDBJ whole genome shotgun (WGS) entry which is preliminary data.</text>
</comment>
<dbReference type="GO" id="GO:0032543">
    <property type="term" value="P:mitochondrial translation"/>
    <property type="evidence" value="ECO:0007669"/>
    <property type="project" value="TreeGrafter"/>
</dbReference>
<dbReference type="AlphaFoldDB" id="A0A2G9HU46"/>
<dbReference type="GO" id="GO:0003723">
    <property type="term" value="F:RNA binding"/>
    <property type="evidence" value="ECO:0007669"/>
    <property type="project" value="TreeGrafter"/>
</dbReference>
<dbReference type="Gene3D" id="4.10.950.10">
    <property type="entry name" value="Ribosomal protein L2, domain 3"/>
    <property type="match status" value="1"/>
</dbReference>
<keyword evidence="6" id="KW-1185">Reference proteome</keyword>
<sequence>MVVKVVIPEESLPQGIEKEAMNIYTVKLIFDGMKKHIRYILHPRGAIIGDTIVSGIEVPIKIGNALSLSAVHLIFKNYLVIVGQVENVGANQKSLGRAESKHWLGKRPIVREIVMNPIDHAHWGGEGEPQLVEKNPQPFGVILHLEEEVEK</sequence>
<dbReference type="Pfam" id="PF03947">
    <property type="entry name" value="Ribosomal_L2_C"/>
    <property type="match status" value="1"/>
</dbReference>
<dbReference type="InterPro" id="IPR008991">
    <property type="entry name" value="Translation_prot_SH3-like_sf"/>
</dbReference>